<dbReference type="PROSITE" id="PS51464">
    <property type="entry name" value="SIS"/>
    <property type="match status" value="1"/>
</dbReference>
<evidence type="ECO:0000313" key="2">
    <source>
        <dbReference type="EMBL" id="SBW03218.1"/>
    </source>
</evidence>
<dbReference type="InterPro" id="IPR046348">
    <property type="entry name" value="SIS_dom_sf"/>
</dbReference>
<protein>
    <recommendedName>
        <fullName evidence="1">SIS domain-containing protein</fullName>
    </recommendedName>
</protein>
<proteinExistence type="predicted"/>
<name>A0A212JV28_9FIRM</name>
<organism evidence="2">
    <name type="scientific">uncultured Eubacteriales bacterium</name>
    <dbReference type="NCBI Taxonomy" id="172733"/>
    <lineage>
        <taxon>Bacteria</taxon>
        <taxon>Bacillati</taxon>
        <taxon>Bacillota</taxon>
        <taxon>Clostridia</taxon>
        <taxon>Eubacteriales</taxon>
        <taxon>environmental samples</taxon>
    </lineage>
</organism>
<accession>A0A212JV28</accession>
<dbReference type="InterPro" id="IPR050099">
    <property type="entry name" value="SIS_GmhA/DiaA_subfam"/>
</dbReference>
<dbReference type="PANTHER" id="PTHR30390:SF8">
    <property type="entry name" value="SUGAR ISOMERASE (SIS)"/>
    <property type="match status" value="1"/>
</dbReference>
<dbReference type="InterPro" id="IPR001347">
    <property type="entry name" value="SIS_dom"/>
</dbReference>
<dbReference type="Pfam" id="PF13580">
    <property type="entry name" value="SIS_2"/>
    <property type="match status" value="1"/>
</dbReference>
<sequence length="190" mass="21121">MNYKQHLADYLEMEKCVLSELDLDEVNELMNIMERARLDGKRIFICGNGGSAATASHFVCDFSKGVSLNQEIKYDFECLSDNTPLFSAIANDIGYDEVYEIPLRAKLHEGDVVIGISGSGNSENVIRALRYANEHGGFSVAVVGYDGGRMLEIARHAVHVRINNMQIVEDVHMILDHMMMYVLANSGESA</sequence>
<feature type="domain" description="SIS" evidence="1">
    <location>
        <begin position="33"/>
        <end position="190"/>
    </location>
</feature>
<dbReference type="GO" id="GO:0097367">
    <property type="term" value="F:carbohydrate derivative binding"/>
    <property type="evidence" value="ECO:0007669"/>
    <property type="project" value="InterPro"/>
</dbReference>
<gene>
    <name evidence="2" type="ORF">KL86CLO1_11751</name>
</gene>
<dbReference type="Gene3D" id="3.40.50.10490">
    <property type="entry name" value="Glucose-6-phosphate isomerase like protein, domain 1"/>
    <property type="match status" value="1"/>
</dbReference>
<dbReference type="AlphaFoldDB" id="A0A212JV28"/>
<evidence type="ECO:0000259" key="1">
    <source>
        <dbReference type="PROSITE" id="PS51464"/>
    </source>
</evidence>
<reference evidence="2" key="1">
    <citation type="submission" date="2016-04" db="EMBL/GenBank/DDBJ databases">
        <authorList>
            <person name="Evans L.H."/>
            <person name="Alamgir A."/>
            <person name="Owens N."/>
            <person name="Weber N.D."/>
            <person name="Virtaneva K."/>
            <person name="Barbian K."/>
            <person name="Babar A."/>
            <person name="Rosenke K."/>
        </authorList>
    </citation>
    <scope>NUCLEOTIDE SEQUENCE</scope>
    <source>
        <strain evidence="2">86</strain>
    </source>
</reference>
<dbReference type="GO" id="GO:1901135">
    <property type="term" value="P:carbohydrate derivative metabolic process"/>
    <property type="evidence" value="ECO:0007669"/>
    <property type="project" value="InterPro"/>
</dbReference>
<dbReference type="SUPFAM" id="SSF53697">
    <property type="entry name" value="SIS domain"/>
    <property type="match status" value="1"/>
</dbReference>
<dbReference type="PANTHER" id="PTHR30390">
    <property type="entry name" value="SEDOHEPTULOSE 7-PHOSPHATE ISOMERASE / DNAA INITIATOR-ASSOCIATING FACTOR FOR REPLICATION INITIATION"/>
    <property type="match status" value="1"/>
</dbReference>
<dbReference type="EMBL" id="FLUN01000001">
    <property type="protein sequence ID" value="SBW03218.1"/>
    <property type="molecule type" value="Genomic_DNA"/>
</dbReference>
<dbReference type="CDD" id="cd05006">
    <property type="entry name" value="SIS_GmhA"/>
    <property type="match status" value="1"/>
</dbReference>
<dbReference type="InterPro" id="IPR035461">
    <property type="entry name" value="GmhA/DiaA"/>
</dbReference>